<evidence type="ECO:0000313" key="2">
    <source>
        <dbReference type="Proteomes" id="UP001055439"/>
    </source>
</evidence>
<dbReference type="Proteomes" id="UP001055439">
    <property type="component" value="Chromosome 1"/>
</dbReference>
<dbReference type="EMBL" id="CP097502">
    <property type="protein sequence ID" value="URD74789.1"/>
    <property type="molecule type" value="Genomic_DNA"/>
</dbReference>
<proteinExistence type="predicted"/>
<protein>
    <submittedName>
        <fullName evidence="1">Uncharacterized protein</fullName>
    </submittedName>
</protein>
<reference evidence="1" key="1">
    <citation type="submission" date="2022-05" db="EMBL/GenBank/DDBJ databases">
        <title>The Musa troglodytarum L. genome provides insights into the mechanism of non-climacteric behaviour and enrichment of carotenoids.</title>
        <authorList>
            <person name="Wang J."/>
        </authorList>
    </citation>
    <scope>NUCLEOTIDE SEQUENCE</scope>
    <source>
        <tissue evidence="1">Leaf</tissue>
    </source>
</reference>
<sequence length="138" mass="14965">MSMLDNSQMLAVLQKFCGTPDCTTLQPDQVMNCRFLSLNASIQLLSFYMILPLPSPYWSPHSPLVVYAYASTPLPHLRPIVPTPTAHCLCPATIILAVTLAEGLWARAREPPALRSSPPSSLSSTLVERAMGEVGEGV</sequence>
<evidence type="ECO:0000313" key="1">
    <source>
        <dbReference type="EMBL" id="URD74789.1"/>
    </source>
</evidence>
<dbReference type="AlphaFoldDB" id="A0A9E7JBC7"/>
<keyword evidence="2" id="KW-1185">Reference proteome</keyword>
<accession>A0A9E7JBC7</accession>
<name>A0A9E7JBC7_9LILI</name>
<gene>
    <name evidence="1" type="ORF">MUK42_35647</name>
</gene>
<organism evidence="1 2">
    <name type="scientific">Musa troglodytarum</name>
    <name type="common">fe'i banana</name>
    <dbReference type="NCBI Taxonomy" id="320322"/>
    <lineage>
        <taxon>Eukaryota</taxon>
        <taxon>Viridiplantae</taxon>
        <taxon>Streptophyta</taxon>
        <taxon>Embryophyta</taxon>
        <taxon>Tracheophyta</taxon>
        <taxon>Spermatophyta</taxon>
        <taxon>Magnoliopsida</taxon>
        <taxon>Liliopsida</taxon>
        <taxon>Zingiberales</taxon>
        <taxon>Musaceae</taxon>
        <taxon>Musa</taxon>
    </lineage>
</organism>